<dbReference type="AlphaFoldDB" id="S8EYY2"/>
<dbReference type="SUPFAM" id="SSF56112">
    <property type="entry name" value="Protein kinase-like (PK-like)"/>
    <property type="match status" value="1"/>
</dbReference>
<name>S8EYY2_FOMSC</name>
<organism evidence="4 5">
    <name type="scientific">Fomitopsis schrenkii</name>
    <name type="common">Brown rot fungus</name>
    <dbReference type="NCBI Taxonomy" id="2126942"/>
    <lineage>
        <taxon>Eukaryota</taxon>
        <taxon>Fungi</taxon>
        <taxon>Dikarya</taxon>
        <taxon>Basidiomycota</taxon>
        <taxon>Agaricomycotina</taxon>
        <taxon>Agaricomycetes</taxon>
        <taxon>Polyporales</taxon>
        <taxon>Fomitopsis</taxon>
    </lineage>
</organism>
<evidence type="ECO:0000259" key="3">
    <source>
        <dbReference type="Pfam" id="PF17667"/>
    </source>
</evidence>
<evidence type="ECO:0000313" key="4">
    <source>
        <dbReference type="EMBL" id="EPS94720.1"/>
    </source>
</evidence>
<proteinExistence type="predicted"/>
<keyword evidence="5" id="KW-1185">Reference proteome</keyword>
<dbReference type="PANTHER" id="PTHR38248">
    <property type="entry name" value="FUNK1 6"/>
    <property type="match status" value="1"/>
</dbReference>
<feature type="non-terminal residue" evidence="4">
    <location>
        <position position="1"/>
    </location>
</feature>
<keyword evidence="2" id="KW-0812">Transmembrane</keyword>
<feature type="compositionally biased region" description="Basic and acidic residues" evidence="1">
    <location>
        <begin position="124"/>
        <end position="134"/>
    </location>
</feature>
<accession>S8EYY2</accession>
<feature type="domain" description="Fungal-type protein kinase" evidence="3">
    <location>
        <begin position="2"/>
        <end position="370"/>
    </location>
</feature>
<evidence type="ECO:0000256" key="2">
    <source>
        <dbReference type="SAM" id="Phobius"/>
    </source>
</evidence>
<keyword evidence="2" id="KW-0472">Membrane</keyword>
<dbReference type="eggNOG" id="ENOG502SIZI">
    <property type="taxonomic scope" value="Eukaryota"/>
</dbReference>
<dbReference type="PANTHER" id="PTHR38248:SF2">
    <property type="entry name" value="FUNK1 11"/>
    <property type="match status" value="1"/>
</dbReference>
<feature type="region of interest" description="Disordered" evidence="1">
    <location>
        <begin position="124"/>
        <end position="143"/>
    </location>
</feature>
<dbReference type="InterPro" id="IPR011009">
    <property type="entry name" value="Kinase-like_dom_sf"/>
</dbReference>
<dbReference type="InterPro" id="IPR040976">
    <property type="entry name" value="Pkinase_fungal"/>
</dbReference>
<reference evidence="4 5" key="1">
    <citation type="journal article" date="2012" name="Science">
        <title>The Paleozoic origin of enzymatic lignin decomposition reconstructed from 31 fungal genomes.</title>
        <authorList>
            <person name="Floudas D."/>
            <person name="Binder M."/>
            <person name="Riley R."/>
            <person name="Barry K."/>
            <person name="Blanchette R.A."/>
            <person name="Henrissat B."/>
            <person name="Martinez A.T."/>
            <person name="Otillar R."/>
            <person name="Spatafora J.W."/>
            <person name="Yadav J.S."/>
            <person name="Aerts A."/>
            <person name="Benoit I."/>
            <person name="Boyd A."/>
            <person name="Carlson A."/>
            <person name="Copeland A."/>
            <person name="Coutinho P.M."/>
            <person name="de Vries R.P."/>
            <person name="Ferreira P."/>
            <person name="Findley K."/>
            <person name="Foster B."/>
            <person name="Gaskell J."/>
            <person name="Glotzer D."/>
            <person name="Gorecki P."/>
            <person name="Heitman J."/>
            <person name="Hesse C."/>
            <person name="Hori C."/>
            <person name="Igarashi K."/>
            <person name="Jurgens J.A."/>
            <person name="Kallen N."/>
            <person name="Kersten P."/>
            <person name="Kohler A."/>
            <person name="Kuees U."/>
            <person name="Kumar T.K.A."/>
            <person name="Kuo A."/>
            <person name="LaButti K."/>
            <person name="Larrondo L.F."/>
            <person name="Lindquist E."/>
            <person name="Ling A."/>
            <person name="Lombard V."/>
            <person name="Lucas S."/>
            <person name="Lundell T."/>
            <person name="Martin R."/>
            <person name="McLaughlin D.J."/>
            <person name="Morgenstern I."/>
            <person name="Morin E."/>
            <person name="Murat C."/>
            <person name="Nagy L.G."/>
            <person name="Nolan M."/>
            <person name="Ohm R.A."/>
            <person name="Patyshakuliyeva A."/>
            <person name="Rokas A."/>
            <person name="Ruiz-Duenas F.J."/>
            <person name="Sabat G."/>
            <person name="Salamov A."/>
            <person name="Samejima M."/>
            <person name="Schmutz J."/>
            <person name="Slot J.C."/>
            <person name="St John F."/>
            <person name="Stenlid J."/>
            <person name="Sun H."/>
            <person name="Sun S."/>
            <person name="Syed K."/>
            <person name="Tsang A."/>
            <person name="Wiebenga A."/>
            <person name="Young D."/>
            <person name="Pisabarro A."/>
            <person name="Eastwood D.C."/>
            <person name="Martin F."/>
            <person name="Cullen D."/>
            <person name="Grigoriev I.V."/>
            <person name="Hibbett D.S."/>
        </authorList>
    </citation>
    <scope>NUCLEOTIDE SEQUENCE</scope>
    <source>
        <strain evidence="5">FP-58527</strain>
    </source>
</reference>
<protein>
    <recommendedName>
        <fullName evidence="3">Fungal-type protein kinase domain-containing protein</fullName>
    </recommendedName>
</protein>
<dbReference type="Proteomes" id="UP000015241">
    <property type="component" value="Unassembled WGS sequence"/>
</dbReference>
<feature type="transmembrane region" description="Helical" evidence="2">
    <location>
        <begin position="15"/>
        <end position="32"/>
    </location>
</feature>
<dbReference type="HOGENOM" id="CLU_006410_1_0_1"/>
<sequence length="451" mass="51865">GQISRYAAKIMRRQFLSYCFTIFVCNNYAWLMRWDRAGLVISEPFDFIQQPQLLHRFLYRFACMTDIERGCDPTVQPAAKAEIERMRAFTNLDTDWHKAKFLGSVEEGPVVKISVPAADMITRGELERGKKDKQPSNSSELVPPREFLVGKPLFLSNSPTGSGTKGFIAYDVAEDRLVFLKDCWRPEAKTYYPEGEVYLHLHSHNVQYIATPVGAGDVVDDCGGIHTTRADKFLQVDTPQWQHYRLILEEVAMPLEEYTDSYALIDILDDAIRAHRKAWAAGVLHRDVSAFNIMIYWYRGPRNGKWRRKGLLVDWGLCKFVRDLKRPTVQKSRAGTWQFISAVLLVFPGKLLHEVWHDLESFIHVFHWCCLRFHKTNFSGNGLRDKIQLLYDAHETQNGISSGGWEKLLMLRQGSLPFYLLGGSAGNLKAPGLYRILTKLATLCKEHYQWL</sequence>
<feature type="non-terminal residue" evidence="4">
    <location>
        <position position="451"/>
    </location>
</feature>
<dbReference type="OrthoDB" id="2791154at2759"/>
<dbReference type="Gene3D" id="1.10.510.10">
    <property type="entry name" value="Transferase(Phosphotransferase) domain 1"/>
    <property type="match status" value="1"/>
</dbReference>
<dbReference type="EMBL" id="KE504224">
    <property type="protein sequence ID" value="EPS94720.1"/>
    <property type="molecule type" value="Genomic_DNA"/>
</dbReference>
<keyword evidence="2" id="KW-1133">Transmembrane helix</keyword>
<evidence type="ECO:0000256" key="1">
    <source>
        <dbReference type="SAM" id="MobiDB-lite"/>
    </source>
</evidence>
<evidence type="ECO:0000313" key="5">
    <source>
        <dbReference type="Proteomes" id="UP000015241"/>
    </source>
</evidence>
<gene>
    <name evidence="4" type="ORF">FOMPIDRAFT_1090499</name>
</gene>
<dbReference type="InParanoid" id="S8EYY2"/>
<dbReference type="STRING" id="743788.S8EYY2"/>
<dbReference type="Pfam" id="PF17667">
    <property type="entry name" value="Pkinase_fungal"/>
    <property type="match status" value="1"/>
</dbReference>